<dbReference type="Pfam" id="PF03144">
    <property type="entry name" value="GTP_EFTU_D2"/>
    <property type="match status" value="1"/>
</dbReference>
<dbReference type="CDD" id="cd16261">
    <property type="entry name" value="EF2_snRNP_III"/>
    <property type="match status" value="1"/>
</dbReference>
<gene>
    <name evidence="3" type="ORF">GMARGA_LOCUS1429</name>
</gene>
<dbReference type="InterPro" id="IPR014721">
    <property type="entry name" value="Ribsml_uS5_D2-typ_fold_subgr"/>
</dbReference>
<dbReference type="SUPFAM" id="SSF54211">
    <property type="entry name" value="Ribosomal protein S5 domain 2-like"/>
    <property type="match status" value="1"/>
</dbReference>
<dbReference type="PANTHER" id="PTHR42908">
    <property type="entry name" value="TRANSLATION ELONGATION FACTOR-RELATED"/>
    <property type="match status" value="1"/>
</dbReference>
<dbReference type="CDD" id="cd01681">
    <property type="entry name" value="aeEF2_snRNP_like_IV"/>
    <property type="match status" value="1"/>
</dbReference>
<dbReference type="Proteomes" id="UP000789901">
    <property type="component" value="Unassembled WGS sequence"/>
</dbReference>
<dbReference type="Pfam" id="PF00009">
    <property type="entry name" value="GTP_EFTU"/>
    <property type="match status" value="1"/>
</dbReference>
<comment type="caution">
    <text evidence="3">The sequence shown here is derived from an EMBL/GenBank/DDBJ whole genome shotgun (WGS) entry which is preliminary data.</text>
</comment>
<dbReference type="InterPro" id="IPR009000">
    <property type="entry name" value="Transl_B-barrel_sf"/>
</dbReference>
<dbReference type="SUPFAM" id="SSF52540">
    <property type="entry name" value="P-loop containing nucleoside triphosphate hydrolases"/>
    <property type="match status" value="1"/>
</dbReference>
<protein>
    <submittedName>
        <fullName evidence="3">17205_t:CDS:1</fullName>
    </submittedName>
</protein>
<dbReference type="InterPro" id="IPR000640">
    <property type="entry name" value="EFG_V-like"/>
</dbReference>
<dbReference type="Gene3D" id="3.30.70.240">
    <property type="match status" value="1"/>
</dbReference>
<evidence type="ECO:0000313" key="4">
    <source>
        <dbReference type="Proteomes" id="UP000789901"/>
    </source>
</evidence>
<feature type="region of interest" description="Disordered" evidence="1">
    <location>
        <begin position="1082"/>
        <end position="1106"/>
    </location>
</feature>
<dbReference type="InterPro" id="IPR020568">
    <property type="entry name" value="Ribosomal_Su5_D2-typ_SF"/>
</dbReference>
<evidence type="ECO:0000313" key="3">
    <source>
        <dbReference type="EMBL" id="CAG8484901.1"/>
    </source>
</evidence>
<reference evidence="3 4" key="1">
    <citation type="submission" date="2021-06" db="EMBL/GenBank/DDBJ databases">
        <authorList>
            <person name="Kallberg Y."/>
            <person name="Tangrot J."/>
            <person name="Rosling A."/>
        </authorList>
    </citation>
    <scope>NUCLEOTIDE SEQUENCE [LARGE SCALE GENOMIC DNA]</scope>
    <source>
        <strain evidence="3 4">120-4 pot B 10/14</strain>
    </source>
</reference>
<dbReference type="SMART" id="SM00838">
    <property type="entry name" value="EFG_C"/>
    <property type="match status" value="1"/>
</dbReference>
<evidence type="ECO:0000259" key="2">
    <source>
        <dbReference type="PROSITE" id="PS51722"/>
    </source>
</evidence>
<feature type="region of interest" description="Disordered" evidence="1">
    <location>
        <begin position="204"/>
        <end position="227"/>
    </location>
</feature>
<dbReference type="EMBL" id="CAJVQB010000369">
    <property type="protein sequence ID" value="CAG8484901.1"/>
    <property type="molecule type" value="Genomic_DNA"/>
</dbReference>
<dbReference type="Gene3D" id="3.30.70.870">
    <property type="entry name" value="Elongation Factor G (Translational Gtpase), domain 3"/>
    <property type="match status" value="1"/>
</dbReference>
<dbReference type="CDD" id="cd04096">
    <property type="entry name" value="eEF2_snRNP_like_C"/>
    <property type="match status" value="1"/>
</dbReference>
<dbReference type="CDD" id="cd01885">
    <property type="entry name" value="EF2"/>
    <property type="match status" value="1"/>
</dbReference>
<dbReference type="Gene3D" id="3.30.230.10">
    <property type="match status" value="1"/>
</dbReference>
<dbReference type="PROSITE" id="PS51722">
    <property type="entry name" value="G_TR_2"/>
    <property type="match status" value="1"/>
</dbReference>
<sequence>MPVVTTAQLVKLQSRTENIRNICILAHVDHGKTTLSDSLLASNGIISSKLAGKVRYLDSREDEQERGITMEASGISLYFQILRKSMEGEEIIKNSDEYLINLIDAPGHVDFSSEVSTASRLCDGALILVDVVEGVCTQTHTVLRQAWVENVRPILVLNKIDRLITELKLTQLEAQVHLNKIVEQVNAIVGTYFAGDVIGEETKRHEAEKERQLRQEKELESESSTEITFEEHDDSNIYFTPESGNVIFASALDGWAFRIDQFAQIYATRLGIKESILCKVLWGDYYLDPKTKRFLQQKHLKGRQLKPMFVQFVLENIWAVYDSVIINNNREKIEKIVKSLQLKVLPRDMRSKDTRTLLTSMFNQWLPLSTALPSPIVAQPVRLPRILSIDVKEKPINEVERGLFSCDTSDSAPVVAYVSKMFAVHSDMLPENRRKQFSAEELREKGRLQRIARLHSSDTRVEEKLVLDATTSDIDHSEIPISESLDASLEQLHLQSTIDSEDVVVSQQKPSEETFIGFSRLYSGTIRVGQKLYVLGPKYDPAFPDKHCSEITVKSLYLMMGKEMESLQEVPAGNVFGIGGLEGHILKNGTLSSTKECKNLAGVTLESAPIVRVALEPADPCNNYVFISLSIPIALIFNVLMYVIKNFVAEINKLSEGLRLLNQADPCVEVLVQETGEHVILTAGEVHLERCLRDLKERFAKIEIQVSPPIVPFRETIVPVSACLKMIEHQPNKDNVQRGVVTLSTPNKYCTIKVRTVPLPSNVTAFLNQHAIIIKSIMDERQQRNKIDLHATEEYEDAIKDITIKGECILSFDEFSNLLQLEFDKAGGNEIWKNVVENIWAFGPKRVGPNLLINNVHNYTRRSWQKYFSDTKMSGSLSSDINEVNSKFVEERASLELSIRDFEEGIHTGFQLATKTGPLCAEPLMGVAYFLEDFTISIDYENKLSGYVITTMRDACLQGFLELSPRLMLAMYSCDIQATTEALGRVYAVISRRRGRIISDELKDGTPFFQICALLPVVESFGFADEIRKRTSGAAIPQLIFSGFEMLDEDPFWVPTTEEELEDLGEKSDRENLAKKYMENVRKRKGMSTDKKIVEHAEKQRTLKKK</sequence>
<dbReference type="InterPro" id="IPR027417">
    <property type="entry name" value="P-loop_NTPase"/>
</dbReference>
<dbReference type="NCBIfam" id="TIGR00231">
    <property type="entry name" value="small_GTP"/>
    <property type="match status" value="1"/>
</dbReference>
<accession>A0ABM8VZB5</accession>
<dbReference type="Pfam" id="PF00679">
    <property type="entry name" value="EFG_C"/>
    <property type="match status" value="1"/>
</dbReference>
<dbReference type="PRINTS" id="PR00315">
    <property type="entry name" value="ELONGATNFCT"/>
</dbReference>
<dbReference type="InterPro" id="IPR035647">
    <property type="entry name" value="EFG_III/V"/>
</dbReference>
<dbReference type="Gene3D" id="3.40.50.300">
    <property type="entry name" value="P-loop containing nucleotide triphosphate hydrolases"/>
    <property type="match status" value="1"/>
</dbReference>
<proteinExistence type="predicted"/>
<dbReference type="Gene3D" id="3.90.1430.10">
    <property type="entry name" value="Yeast translation eEF2 (G' domain)"/>
    <property type="match status" value="1"/>
</dbReference>
<feature type="compositionally biased region" description="Basic and acidic residues" evidence="1">
    <location>
        <begin position="204"/>
        <end position="220"/>
    </location>
</feature>
<dbReference type="InterPro" id="IPR005225">
    <property type="entry name" value="Small_GTP-bd"/>
</dbReference>
<dbReference type="PANTHER" id="PTHR42908:SF3">
    <property type="entry name" value="ELONGATION FACTOR-LIKE GTPASE 1"/>
    <property type="match status" value="1"/>
</dbReference>
<dbReference type="Gene3D" id="2.40.30.10">
    <property type="entry name" value="Translation factors"/>
    <property type="match status" value="1"/>
</dbReference>
<feature type="domain" description="Tr-type G" evidence="2">
    <location>
        <begin position="17"/>
        <end position="276"/>
    </location>
</feature>
<evidence type="ECO:0000256" key="1">
    <source>
        <dbReference type="SAM" id="MobiDB-lite"/>
    </source>
</evidence>
<keyword evidence="4" id="KW-1185">Reference proteome</keyword>
<dbReference type="Pfam" id="PF25118">
    <property type="entry name" value="EFL1"/>
    <property type="match status" value="1"/>
</dbReference>
<name>A0ABM8VZB5_GIGMA</name>
<dbReference type="SUPFAM" id="SSF54980">
    <property type="entry name" value="EF-G C-terminal domain-like"/>
    <property type="match status" value="2"/>
</dbReference>
<organism evidence="3 4">
    <name type="scientific">Gigaspora margarita</name>
    <dbReference type="NCBI Taxonomy" id="4874"/>
    <lineage>
        <taxon>Eukaryota</taxon>
        <taxon>Fungi</taxon>
        <taxon>Fungi incertae sedis</taxon>
        <taxon>Mucoromycota</taxon>
        <taxon>Glomeromycotina</taxon>
        <taxon>Glomeromycetes</taxon>
        <taxon>Diversisporales</taxon>
        <taxon>Gigasporaceae</taxon>
        <taxon>Gigaspora</taxon>
    </lineage>
</organism>
<dbReference type="InterPro" id="IPR000795">
    <property type="entry name" value="T_Tr_GTP-bd_dom"/>
</dbReference>
<dbReference type="InterPro" id="IPR056752">
    <property type="entry name" value="EFL1"/>
</dbReference>
<dbReference type="InterPro" id="IPR004161">
    <property type="entry name" value="EFTu-like_2"/>
</dbReference>
<dbReference type="CDD" id="cd16268">
    <property type="entry name" value="EF2_II"/>
    <property type="match status" value="1"/>
</dbReference>
<dbReference type="SUPFAM" id="SSF50447">
    <property type="entry name" value="Translation proteins"/>
    <property type="match status" value="1"/>
</dbReference>